<dbReference type="Proteomes" id="UP001597079">
    <property type="component" value="Unassembled WGS sequence"/>
</dbReference>
<feature type="signal peptide" evidence="1">
    <location>
        <begin position="1"/>
        <end position="23"/>
    </location>
</feature>
<proteinExistence type="predicted"/>
<dbReference type="EMBL" id="JBHUCX010000043">
    <property type="protein sequence ID" value="MFD1676050.1"/>
    <property type="molecule type" value="Genomic_DNA"/>
</dbReference>
<keyword evidence="1" id="KW-0732">Signal</keyword>
<keyword evidence="3" id="KW-1185">Reference proteome</keyword>
<accession>A0ABW4JJU7</accession>
<dbReference type="RefSeq" id="WP_377943943.1">
    <property type="nucleotide sequence ID" value="NZ_JBHUCX010000043.1"/>
</dbReference>
<organism evidence="2 3">
    <name type="scientific">Alicyclobacillus fodiniaquatilis</name>
    <dbReference type="NCBI Taxonomy" id="1661150"/>
    <lineage>
        <taxon>Bacteria</taxon>
        <taxon>Bacillati</taxon>
        <taxon>Bacillota</taxon>
        <taxon>Bacilli</taxon>
        <taxon>Bacillales</taxon>
        <taxon>Alicyclobacillaceae</taxon>
        <taxon>Alicyclobacillus</taxon>
    </lineage>
</organism>
<protein>
    <submittedName>
        <fullName evidence="2">Uncharacterized protein</fullName>
    </submittedName>
</protein>
<feature type="chain" id="PRO_5046519150" evidence="1">
    <location>
        <begin position="24"/>
        <end position="375"/>
    </location>
</feature>
<evidence type="ECO:0000313" key="2">
    <source>
        <dbReference type="EMBL" id="MFD1676050.1"/>
    </source>
</evidence>
<evidence type="ECO:0000313" key="3">
    <source>
        <dbReference type="Proteomes" id="UP001597079"/>
    </source>
</evidence>
<gene>
    <name evidence="2" type="ORF">ACFSB2_15205</name>
</gene>
<sequence>MRKIAGSLSLLATLALFTPVAMAQTNVKPMPVHNTVLASAQKSNAIQMSGYVHDGQYNFISNSTASLTITPGTSSGEIDVSGTLSYSGGQYSFSGTATADSNGTYQGNTDISVNGQQTTLLFNITSDQKYMSAEFNQTVFVESTTGASFSTGQQKYKQFKSQVSLQSSVQPMSSTSNPNVDAQYSTGSGGTFQEVIGPKTLARNSSQLYTFRDWLDDSTYDNYTSGSYYDYYYVVEGQWFGNTYDPNNQVYETEVYPNPPHSSTSSYTFSLSYAGVGLSYTSNTTKNTYTANGTNWWIDQFYPNNDFAQDNIYSSDSKANGIIASVNLYAGENATLGTQEEKSEQCISIENQSYGDNTDYFWLYNTTNFPVDIVS</sequence>
<comment type="caution">
    <text evidence="2">The sequence shown here is derived from an EMBL/GenBank/DDBJ whole genome shotgun (WGS) entry which is preliminary data.</text>
</comment>
<name>A0ABW4JJU7_9BACL</name>
<reference evidence="3" key="1">
    <citation type="journal article" date="2019" name="Int. J. Syst. Evol. Microbiol.">
        <title>The Global Catalogue of Microorganisms (GCM) 10K type strain sequencing project: providing services to taxonomists for standard genome sequencing and annotation.</title>
        <authorList>
            <consortium name="The Broad Institute Genomics Platform"/>
            <consortium name="The Broad Institute Genome Sequencing Center for Infectious Disease"/>
            <person name="Wu L."/>
            <person name="Ma J."/>
        </authorList>
    </citation>
    <scope>NUCLEOTIDE SEQUENCE [LARGE SCALE GENOMIC DNA]</scope>
    <source>
        <strain evidence="3">CGMCC 1.12286</strain>
    </source>
</reference>
<evidence type="ECO:0000256" key="1">
    <source>
        <dbReference type="SAM" id="SignalP"/>
    </source>
</evidence>